<dbReference type="Pfam" id="PF04307">
    <property type="entry name" value="YdjM"/>
    <property type="match status" value="1"/>
</dbReference>
<keyword evidence="1" id="KW-1133">Transmembrane helix</keyword>
<dbReference type="InterPro" id="IPR007404">
    <property type="entry name" value="YdjM-like"/>
</dbReference>
<keyword evidence="1" id="KW-0472">Membrane</keyword>
<proteinExistence type="predicted"/>
<organism evidence="2 3">
    <name type="scientific">Cohnella abietis</name>
    <dbReference type="NCBI Taxonomy" id="2507935"/>
    <lineage>
        <taxon>Bacteria</taxon>
        <taxon>Bacillati</taxon>
        <taxon>Bacillota</taxon>
        <taxon>Bacilli</taxon>
        <taxon>Bacillales</taxon>
        <taxon>Paenibacillaceae</taxon>
        <taxon>Cohnella</taxon>
    </lineage>
</organism>
<evidence type="ECO:0000313" key="3">
    <source>
        <dbReference type="Proteomes" id="UP000289856"/>
    </source>
</evidence>
<gene>
    <name evidence="2" type="ORF">KCTCHS21_36080</name>
</gene>
<protein>
    <recommendedName>
        <fullName evidence="4">Metal-dependent hydrolase</fullName>
    </recommendedName>
</protein>
<feature type="transmembrane region" description="Helical" evidence="1">
    <location>
        <begin position="7"/>
        <end position="23"/>
    </location>
</feature>
<name>A0A3T1D824_9BACL</name>
<dbReference type="OrthoDB" id="2706144at2"/>
<dbReference type="KEGG" id="cohn:KCTCHS21_36080"/>
<dbReference type="RefSeq" id="WP_130611173.1">
    <property type="nucleotide sequence ID" value="NZ_AP019400.1"/>
</dbReference>
<dbReference type="Proteomes" id="UP000289856">
    <property type="component" value="Chromosome"/>
</dbReference>
<accession>A0A3T1D824</accession>
<keyword evidence="3" id="KW-1185">Reference proteome</keyword>
<keyword evidence="1" id="KW-0812">Transmembrane</keyword>
<feature type="transmembrane region" description="Helical" evidence="1">
    <location>
        <begin position="86"/>
        <end position="103"/>
    </location>
</feature>
<dbReference type="EMBL" id="AP019400">
    <property type="protein sequence ID" value="BBI34209.1"/>
    <property type="molecule type" value="Genomic_DNA"/>
</dbReference>
<dbReference type="PROSITE" id="PS51257">
    <property type="entry name" value="PROKAR_LIPOPROTEIN"/>
    <property type="match status" value="1"/>
</dbReference>
<sequence length="215" mass="23395">MKGKTHLAIGGAIGAAACLIYPFNLNNDLLYLSIASFSALSADLDGPSLLSGKLSKLSKLLRNLVMFAGVGLVAILSYMYIAQEKLYPVFTTISVAMFILGLVTKEGTIRNALVSVVGLTLLYAGWDSQQNWLIGFGLFIAWAPWLKHRGMTHTLWALGAWGAIGLGLENQLQIDGIMFVSVAGYASHLIADTLTPNGVKWLYPIYKRSIKIRLF</sequence>
<feature type="transmembrane region" description="Helical" evidence="1">
    <location>
        <begin position="60"/>
        <end position="80"/>
    </location>
</feature>
<reference evidence="2 3" key="1">
    <citation type="submission" date="2019-01" db="EMBL/GenBank/DDBJ databases">
        <title>Complete genome sequence of Cohnella hallensis HS21 isolated from Korean fir (Abies koreana) rhizospheric soil.</title>
        <authorList>
            <person name="Jiang L."/>
            <person name="Kang S.W."/>
            <person name="Kim S."/>
            <person name="Jung J."/>
            <person name="Kim C.Y."/>
            <person name="Kim D.H."/>
            <person name="Kim S.W."/>
            <person name="Lee J."/>
        </authorList>
    </citation>
    <scope>NUCLEOTIDE SEQUENCE [LARGE SCALE GENOMIC DNA]</scope>
    <source>
        <strain evidence="2 3">HS21</strain>
    </source>
</reference>
<evidence type="ECO:0008006" key="4">
    <source>
        <dbReference type="Google" id="ProtNLM"/>
    </source>
</evidence>
<evidence type="ECO:0000256" key="1">
    <source>
        <dbReference type="SAM" id="Phobius"/>
    </source>
</evidence>
<feature type="transmembrane region" description="Helical" evidence="1">
    <location>
        <begin position="132"/>
        <end position="148"/>
    </location>
</feature>
<dbReference type="AlphaFoldDB" id="A0A3T1D824"/>
<evidence type="ECO:0000313" key="2">
    <source>
        <dbReference type="EMBL" id="BBI34209.1"/>
    </source>
</evidence>